<dbReference type="Gene3D" id="3.90.660.10">
    <property type="match status" value="2"/>
</dbReference>
<gene>
    <name evidence="3" type="ORF">HD556DRAFT_1283008</name>
</gene>
<dbReference type="SUPFAM" id="SSF54373">
    <property type="entry name" value="FAD-linked reductases, C-terminal domain"/>
    <property type="match status" value="1"/>
</dbReference>
<sequence length="642" mass="72329">MAVGKLSFTARYARQIIHESISRQLCTLHESHNTELPIHLSGLGGTNDTLSGANRPSEEGAHLDDSIPLNVKFCIIGAGVAGLYIAMILKELGIQFDLVEASDRAGGRFYTHRFSETPHDYYDVGAMRWSEFPMMKKALALFEDLDVPLVPYYVNGKNTPMMFNSILGPPMHSSEFDPYKFSVTNGGMVPDEFVATGVQKILEQASAPYLQLLREDFEQGFQRLMEVDDYSIREYLRVYMQLDYHTSQWLETYIAPSDFFDQSFTEFVIMSSDFHDREDYGWKCIDGGSSVAISAMLNRIAPHTPEYCTTATRIALNRTHAKVEVKFVTPSGQSSIRQYDSVFNTTPLSCSQNMDLVDAGLHPTQRDALRCLRYDTSCKVAIKFKTPWWITRCDITEGGISFGDIPIRTCCYPSHSIHDDPKKPAVLIASYTIGQDAQRMGTLINRDSPFGESRLKEVVLRDLARLHARSGITYDFLAAQYITHHAYNWRDNPFSGGAFAIFAPGQFRHMYPYLTRPAADGRLHFAGEASSAHHAWVVGALESAQRAVILSLLRFGRRDLAKKVEERWGPSSELDWEGQETAYVQVMLGRLEPNCIAKMKTPESYIDPDEYHDFEDDKSSTSVTNEPDSDKLSVRSGRCCIA</sequence>
<dbReference type="Gene3D" id="1.10.10.1620">
    <property type="match status" value="1"/>
</dbReference>
<comment type="caution">
    <text evidence="3">The sequence shown here is derived from an EMBL/GenBank/DDBJ whole genome shotgun (WGS) entry which is preliminary data.</text>
</comment>
<feature type="domain" description="Amine oxidase" evidence="2">
    <location>
        <begin position="80"/>
        <end position="547"/>
    </location>
</feature>
<dbReference type="Gene3D" id="3.50.50.60">
    <property type="entry name" value="FAD/NAD(P)-binding domain"/>
    <property type="match status" value="1"/>
</dbReference>
<dbReference type="Proteomes" id="UP000719766">
    <property type="component" value="Unassembled WGS sequence"/>
</dbReference>
<dbReference type="GeneID" id="64593072"/>
<keyword evidence="4" id="KW-1185">Reference proteome</keyword>
<dbReference type="InterPro" id="IPR036188">
    <property type="entry name" value="FAD/NAD-bd_sf"/>
</dbReference>
<evidence type="ECO:0000313" key="4">
    <source>
        <dbReference type="Proteomes" id="UP000719766"/>
    </source>
</evidence>
<reference evidence="3" key="1">
    <citation type="journal article" date="2020" name="New Phytol.">
        <title>Comparative genomics reveals dynamic genome evolution in host specialist ectomycorrhizal fungi.</title>
        <authorList>
            <person name="Lofgren L.A."/>
            <person name="Nguyen N.H."/>
            <person name="Vilgalys R."/>
            <person name="Ruytinx J."/>
            <person name="Liao H.L."/>
            <person name="Branco S."/>
            <person name="Kuo A."/>
            <person name="LaButti K."/>
            <person name="Lipzen A."/>
            <person name="Andreopoulos W."/>
            <person name="Pangilinan J."/>
            <person name="Riley R."/>
            <person name="Hundley H."/>
            <person name="Na H."/>
            <person name="Barry K."/>
            <person name="Grigoriev I.V."/>
            <person name="Stajich J.E."/>
            <person name="Kennedy P.G."/>
        </authorList>
    </citation>
    <scope>NUCLEOTIDE SEQUENCE</scope>
    <source>
        <strain evidence="3">S12</strain>
    </source>
</reference>
<evidence type="ECO:0000259" key="2">
    <source>
        <dbReference type="Pfam" id="PF01593"/>
    </source>
</evidence>
<dbReference type="InterPro" id="IPR002937">
    <property type="entry name" value="Amino_oxidase"/>
</dbReference>
<accession>A0A9P7DWM4</accession>
<feature type="region of interest" description="Disordered" evidence="1">
    <location>
        <begin position="611"/>
        <end position="636"/>
    </location>
</feature>
<dbReference type="SUPFAM" id="SSF51905">
    <property type="entry name" value="FAD/NAD(P)-binding domain"/>
    <property type="match status" value="1"/>
</dbReference>
<organism evidence="3 4">
    <name type="scientific">Suillus plorans</name>
    <dbReference type="NCBI Taxonomy" id="116603"/>
    <lineage>
        <taxon>Eukaryota</taxon>
        <taxon>Fungi</taxon>
        <taxon>Dikarya</taxon>
        <taxon>Basidiomycota</taxon>
        <taxon>Agaricomycotina</taxon>
        <taxon>Agaricomycetes</taxon>
        <taxon>Agaricomycetidae</taxon>
        <taxon>Boletales</taxon>
        <taxon>Suillineae</taxon>
        <taxon>Suillaceae</taxon>
        <taxon>Suillus</taxon>
    </lineage>
</organism>
<evidence type="ECO:0000256" key="1">
    <source>
        <dbReference type="SAM" id="MobiDB-lite"/>
    </source>
</evidence>
<evidence type="ECO:0000313" key="3">
    <source>
        <dbReference type="EMBL" id="KAG1804768.1"/>
    </source>
</evidence>
<name>A0A9P7DWM4_9AGAM</name>
<dbReference type="GO" id="GO:0009063">
    <property type="term" value="P:amino acid catabolic process"/>
    <property type="evidence" value="ECO:0007669"/>
    <property type="project" value="TreeGrafter"/>
</dbReference>
<dbReference type="RefSeq" id="XP_041166383.1">
    <property type="nucleotide sequence ID" value="XM_041299308.1"/>
</dbReference>
<dbReference type="EMBL" id="JABBWE010000003">
    <property type="protein sequence ID" value="KAG1804768.1"/>
    <property type="molecule type" value="Genomic_DNA"/>
</dbReference>
<dbReference type="AlphaFoldDB" id="A0A9P7DWM4"/>
<proteinExistence type="predicted"/>
<protein>
    <recommendedName>
        <fullName evidence="2">Amine oxidase domain-containing protein</fullName>
    </recommendedName>
</protein>
<dbReference type="InterPro" id="IPR050281">
    <property type="entry name" value="Flavin_monoamine_oxidase"/>
</dbReference>
<dbReference type="PANTHER" id="PTHR10742:SF342">
    <property type="entry name" value="AMINE OXIDASE"/>
    <property type="match status" value="1"/>
</dbReference>
<dbReference type="Pfam" id="PF01593">
    <property type="entry name" value="Amino_oxidase"/>
    <property type="match status" value="1"/>
</dbReference>
<dbReference type="GO" id="GO:0001716">
    <property type="term" value="F:L-amino-acid oxidase activity"/>
    <property type="evidence" value="ECO:0007669"/>
    <property type="project" value="TreeGrafter"/>
</dbReference>
<dbReference type="PANTHER" id="PTHR10742">
    <property type="entry name" value="FLAVIN MONOAMINE OXIDASE"/>
    <property type="match status" value="1"/>
</dbReference>
<dbReference type="OrthoDB" id="7777654at2759"/>